<name>A0A328VBY0_9CHLR</name>
<keyword evidence="6 7" id="KW-0472">Membrane</keyword>
<dbReference type="InterPro" id="IPR050901">
    <property type="entry name" value="BP-dep_ABC_trans_perm"/>
</dbReference>
<dbReference type="PANTHER" id="PTHR32243">
    <property type="entry name" value="MALTOSE TRANSPORT SYSTEM PERMEASE-RELATED"/>
    <property type="match status" value="1"/>
</dbReference>
<feature type="transmembrane region" description="Helical" evidence="7">
    <location>
        <begin position="9"/>
        <end position="30"/>
    </location>
</feature>
<dbReference type="EMBL" id="MCIF01000002">
    <property type="protein sequence ID" value="RAQ94271.1"/>
    <property type="molecule type" value="Genomic_DNA"/>
</dbReference>
<feature type="transmembrane region" description="Helical" evidence="7">
    <location>
        <begin position="208"/>
        <end position="229"/>
    </location>
</feature>
<dbReference type="Proteomes" id="UP000248706">
    <property type="component" value="Unassembled WGS sequence"/>
</dbReference>
<dbReference type="Gene3D" id="1.10.3720.10">
    <property type="entry name" value="MetI-like"/>
    <property type="match status" value="1"/>
</dbReference>
<dbReference type="GO" id="GO:0005886">
    <property type="term" value="C:plasma membrane"/>
    <property type="evidence" value="ECO:0007669"/>
    <property type="project" value="UniProtKB-SubCell"/>
</dbReference>
<evidence type="ECO:0000259" key="8">
    <source>
        <dbReference type="PROSITE" id="PS50928"/>
    </source>
</evidence>
<evidence type="ECO:0000256" key="7">
    <source>
        <dbReference type="RuleBase" id="RU363032"/>
    </source>
</evidence>
<dbReference type="CDD" id="cd06261">
    <property type="entry name" value="TM_PBP2"/>
    <property type="match status" value="1"/>
</dbReference>
<comment type="caution">
    <text evidence="9">The sequence shown here is derived from an EMBL/GenBank/DDBJ whole genome shotgun (WGS) entry which is preliminary data.</text>
</comment>
<organism evidence="9 10">
    <name type="scientific">Thermogemmatispora tikiterensis</name>
    <dbReference type="NCBI Taxonomy" id="1825093"/>
    <lineage>
        <taxon>Bacteria</taxon>
        <taxon>Bacillati</taxon>
        <taxon>Chloroflexota</taxon>
        <taxon>Ktedonobacteria</taxon>
        <taxon>Thermogemmatisporales</taxon>
        <taxon>Thermogemmatisporaceae</taxon>
        <taxon>Thermogemmatispora</taxon>
    </lineage>
</organism>
<feature type="transmembrane region" description="Helical" evidence="7">
    <location>
        <begin position="103"/>
        <end position="127"/>
    </location>
</feature>
<keyword evidence="5 7" id="KW-1133">Transmembrane helix</keyword>
<evidence type="ECO:0000256" key="1">
    <source>
        <dbReference type="ARBA" id="ARBA00004651"/>
    </source>
</evidence>
<evidence type="ECO:0000256" key="5">
    <source>
        <dbReference type="ARBA" id="ARBA00022989"/>
    </source>
</evidence>
<sequence>MKPLTRQTLLYLALAVIIVVQFLPLIWALLTSLMTPQETTSIPATLWPARPTLSSYIEALQGDIGRYYLNSIVASLVSTLVTMVLATLAAYAFARLRFRWKRLALLFVVSLSLFPPFSQVIPLYMVLQSLHLIGSLLALIIPYSVFGLPMAILILMAFLQEVPFEYEEAAALDGMSRLGAFVRIVLPMIIPGLFTTAVIVFVGDWNEYLFALNYTTTATYTLPVGIVILSQTEFTTNFGVLSAAMVMSVVPLVALILLLERRIVSGLTAGGLKG</sequence>
<dbReference type="SUPFAM" id="SSF161098">
    <property type="entry name" value="MetI-like"/>
    <property type="match status" value="1"/>
</dbReference>
<dbReference type="PANTHER" id="PTHR32243:SF18">
    <property type="entry name" value="INNER MEMBRANE ABC TRANSPORTER PERMEASE PROTEIN YCJP"/>
    <property type="match status" value="1"/>
</dbReference>
<accession>A0A328VBY0</accession>
<evidence type="ECO:0000256" key="3">
    <source>
        <dbReference type="ARBA" id="ARBA00022475"/>
    </source>
</evidence>
<feature type="transmembrane region" description="Helical" evidence="7">
    <location>
        <begin position="133"/>
        <end position="159"/>
    </location>
</feature>
<keyword evidence="4 7" id="KW-0812">Transmembrane</keyword>
<dbReference type="InterPro" id="IPR000515">
    <property type="entry name" value="MetI-like"/>
</dbReference>
<dbReference type="InterPro" id="IPR035906">
    <property type="entry name" value="MetI-like_sf"/>
</dbReference>
<evidence type="ECO:0000256" key="4">
    <source>
        <dbReference type="ARBA" id="ARBA00022692"/>
    </source>
</evidence>
<keyword evidence="3" id="KW-1003">Cell membrane</keyword>
<evidence type="ECO:0000313" key="10">
    <source>
        <dbReference type="Proteomes" id="UP000248706"/>
    </source>
</evidence>
<dbReference type="AlphaFoldDB" id="A0A328VBY0"/>
<evidence type="ECO:0000313" key="9">
    <source>
        <dbReference type="EMBL" id="RAQ94271.1"/>
    </source>
</evidence>
<dbReference type="Pfam" id="PF00528">
    <property type="entry name" value="BPD_transp_1"/>
    <property type="match status" value="1"/>
</dbReference>
<feature type="domain" description="ABC transmembrane type-1" evidence="8">
    <location>
        <begin position="68"/>
        <end position="259"/>
    </location>
</feature>
<evidence type="ECO:0000256" key="2">
    <source>
        <dbReference type="ARBA" id="ARBA00022448"/>
    </source>
</evidence>
<feature type="transmembrane region" description="Helical" evidence="7">
    <location>
        <begin position="180"/>
        <end position="202"/>
    </location>
</feature>
<keyword evidence="10" id="KW-1185">Reference proteome</keyword>
<evidence type="ECO:0000256" key="6">
    <source>
        <dbReference type="ARBA" id="ARBA00023136"/>
    </source>
</evidence>
<feature type="transmembrane region" description="Helical" evidence="7">
    <location>
        <begin position="238"/>
        <end position="259"/>
    </location>
</feature>
<comment type="similarity">
    <text evidence="7">Belongs to the binding-protein-dependent transport system permease family.</text>
</comment>
<dbReference type="PROSITE" id="PS50928">
    <property type="entry name" value="ABC_TM1"/>
    <property type="match status" value="1"/>
</dbReference>
<gene>
    <name evidence="9" type="ORF">A4R35_01925</name>
</gene>
<comment type="subcellular location">
    <subcellularLocation>
        <location evidence="1 7">Cell membrane</location>
        <topology evidence="1 7">Multi-pass membrane protein</topology>
    </subcellularLocation>
</comment>
<feature type="transmembrane region" description="Helical" evidence="7">
    <location>
        <begin position="67"/>
        <end position="91"/>
    </location>
</feature>
<proteinExistence type="inferred from homology"/>
<keyword evidence="2 7" id="KW-0813">Transport</keyword>
<reference evidence="9 10" key="1">
    <citation type="submission" date="2016-08" db="EMBL/GenBank/DDBJ databases">
        <title>Analysis of Carbohydrate Active Enzymes in Thermogemmatispora T81 Reveals Carbohydrate Degradation Ability.</title>
        <authorList>
            <person name="Tomazini A."/>
            <person name="Lal S."/>
            <person name="Stott M."/>
            <person name="Henrissat B."/>
            <person name="Polikarpov I."/>
            <person name="Sparling R."/>
            <person name="Levin D.B."/>
        </authorList>
    </citation>
    <scope>NUCLEOTIDE SEQUENCE [LARGE SCALE GENOMIC DNA]</scope>
    <source>
        <strain evidence="9 10">T81</strain>
    </source>
</reference>
<protein>
    <recommendedName>
        <fullName evidence="8">ABC transmembrane type-1 domain-containing protein</fullName>
    </recommendedName>
</protein>
<dbReference type="GO" id="GO:0055085">
    <property type="term" value="P:transmembrane transport"/>
    <property type="evidence" value="ECO:0007669"/>
    <property type="project" value="InterPro"/>
</dbReference>